<evidence type="ECO:0000313" key="1">
    <source>
        <dbReference type="EMBL" id="OQP49665.1"/>
    </source>
</evidence>
<dbReference type="EMBL" id="LWBO01000010">
    <property type="protein sequence ID" value="OQP49665.1"/>
    <property type="molecule type" value="Genomic_DNA"/>
</dbReference>
<organism evidence="1 2">
    <name type="scientific">Niastella koreensis</name>
    <dbReference type="NCBI Taxonomy" id="354356"/>
    <lineage>
        <taxon>Bacteria</taxon>
        <taxon>Pseudomonadati</taxon>
        <taxon>Bacteroidota</taxon>
        <taxon>Chitinophagia</taxon>
        <taxon>Chitinophagales</taxon>
        <taxon>Chitinophagaceae</taxon>
        <taxon>Niastella</taxon>
    </lineage>
</organism>
<proteinExistence type="predicted"/>
<dbReference type="SUPFAM" id="SSF52047">
    <property type="entry name" value="RNI-like"/>
    <property type="match status" value="1"/>
</dbReference>
<sequence length="453" mass="50218">MKQKIWSLSQFLVVILLIAGLFIQSCSKKVGDAKPDDGTPVETDVLKLIPDSMFRVYLKTNICPDAFDKTGKLIDITNPEVKDFAGTLKIDTITCPRPFVQSLKGIQYFTKMKKLYVRNSLVDSLDLSATMALDTVMLVTNTDMQYLSVSGCTSMRFIRVTDMPATTLNLSNLPALNYVNLISLKRMSTLKTDNDANLRHLMTYALQSLKTVNVTSNTELRRMYLEACGALTSLDVTKNRKLNQLTVTYSGSLKSVDLSKSDSLQHLSFEGSGVDTIDLSHNAKLISCILMWTPIRSVSTLGNPSLHVLWLDGATQLKTLDLRAQTNWDYYFIPENQYNNSNLSYDDGYMIVQDGRFSPVKTAEYTGEALASRIGVNGATSNIYAGLRAPQFLDASGITLASVKMNDAVKDNYSLVMARNTNGFATPAQIIVYAGDQTTILCNDYDPKNFKCN</sequence>
<evidence type="ECO:0000313" key="2">
    <source>
        <dbReference type="Proteomes" id="UP000192277"/>
    </source>
</evidence>
<keyword evidence="2" id="KW-1185">Reference proteome</keyword>
<accession>A0ABX3NYC6</accession>
<dbReference type="Gene3D" id="3.80.10.10">
    <property type="entry name" value="Ribonuclease Inhibitor"/>
    <property type="match status" value="1"/>
</dbReference>
<gene>
    <name evidence="1" type="ORF">A4D02_29195</name>
</gene>
<name>A0ABX3NYC6_9BACT</name>
<reference evidence="1 2" key="1">
    <citation type="submission" date="2016-04" db="EMBL/GenBank/DDBJ databases">
        <authorList>
            <person name="Chen L."/>
            <person name="Zhuang W."/>
            <person name="Wang G."/>
        </authorList>
    </citation>
    <scope>NUCLEOTIDE SEQUENCE [LARGE SCALE GENOMIC DNA]</scope>
    <source>
        <strain evidence="2">GR20</strain>
    </source>
</reference>
<dbReference type="InterPro" id="IPR032675">
    <property type="entry name" value="LRR_dom_sf"/>
</dbReference>
<protein>
    <submittedName>
        <fullName evidence="1">Uncharacterized protein</fullName>
    </submittedName>
</protein>
<comment type="caution">
    <text evidence="1">The sequence shown here is derived from an EMBL/GenBank/DDBJ whole genome shotgun (WGS) entry which is preliminary data.</text>
</comment>
<dbReference type="RefSeq" id="WP_014219937.1">
    <property type="nucleotide sequence ID" value="NZ_LWBO01000010.1"/>
</dbReference>
<dbReference type="Proteomes" id="UP000192277">
    <property type="component" value="Unassembled WGS sequence"/>
</dbReference>
<dbReference type="PROSITE" id="PS51257">
    <property type="entry name" value="PROKAR_LIPOPROTEIN"/>
    <property type="match status" value="1"/>
</dbReference>